<dbReference type="PANTHER" id="PTHR42912">
    <property type="entry name" value="METHYLTRANSFERASE"/>
    <property type="match status" value="1"/>
</dbReference>
<sequence length="249" mass="28914">MSTWYQESFGKDYLLVYNHRNQQNAEQEVKQITEWLQLTADDFILDLCCGTGRHTATLAMEHLNVVGLDLSPTLLSKAVSRNQQHKIPFIIGDMRHLPFVGETFDVVLNLFTSFGYFETDEENAQVIREVSRVLKSNGRFLMDYLNREYVIRHLVAMSEREQDGIYIQEERSIQGDFVVKKITLSDKQGGERTYTEQVKMYTYDQMIDMLHRNGLRVNQTYGGFDGSPYHQNSPRMVLIGHDESLNRKG</sequence>
<dbReference type="AlphaFoldDB" id="A0AAJ1WRN7"/>
<proteinExistence type="predicted"/>
<dbReference type="Pfam" id="PF13649">
    <property type="entry name" value="Methyltransf_25"/>
    <property type="match status" value="1"/>
</dbReference>
<dbReference type="InterPro" id="IPR050508">
    <property type="entry name" value="Methyltransf_Superfamily"/>
</dbReference>
<evidence type="ECO:0000313" key="2">
    <source>
        <dbReference type="EMBL" id="MDQ0416785.1"/>
    </source>
</evidence>
<comment type="caution">
    <text evidence="2">The sequence shown here is derived from an EMBL/GenBank/DDBJ whole genome shotgun (WGS) entry which is preliminary data.</text>
</comment>
<dbReference type="GO" id="GO:0008168">
    <property type="term" value="F:methyltransferase activity"/>
    <property type="evidence" value="ECO:0007669"/>
    <property type="project" value="TreeGrafter"/>
</dbReference>
<dbReference type="CDD" id="cd02440">
    <property type="entry name" value="AdoMet_MTases"/>
    <property type="match status" value="1"/>
</dbReference>
<evidence type="ECO:0000313" key="3">
    <source>
        <dbReference type="Proteomes" id="UP001238450"/>
    </source>
</evidence>
<dbReference type="InterPro" id="IPR029063">
    <property type="entry name" value="SAM-dependent_MTases_sf"/>
</dbReference>
<dbReference type="Proteomes" id="UP001238450">
    <property type="component" value="Unassembled WGS sequence"/>
</dbReference>
<dbReference type="Gene3D" id="2.20.25.110">
    <property type="entry name" value="S-adenosyl-L-methionine-dependent methyltransferases"/>
    <property type="match status" value="1"/>
</dbReference>
<keyword evidence="2" id="KW-0830">Ubiquinone</keyword>
<dbReference type="SUPFAM" id="SSF53335">
    <property type="entry name" value="S-adenosyl-L-methionine-dependent methyltransferases"/>
    <property type="match status" value="1"/>
</dbReference>
<dbReference type="RefSeq" id="WP_307251400.1">
    <property type="nucleotide sequence ID" value="NZ_JAUSUV010000003.1"/>
</dbReference>
<dbReference type="EMBL" id="JAUSUV010000003">
    <property type="protein sequence ID" value="MDQ0416785.1"/>
    <property type="molecule type" value="Genomic_DNA"/>
</dbReference>
<keyword evidence="3" id="KW-1185">Reference proteome</keyword>
<protein>
    <submittedName>
        <fullName evidence="2">Ubiquinone/menaquinone biosynthesis C-methylase UbiE</fullName>
    </submittedName>
</protein>
<gene>
    <name evidence="2" type="ORF">J2Z48_000952</name>
</gene>
<name>A0AAJ1WRN7_9BACL</name>
<dbReference type="InterPro" id="IPR041698">
    <property type="entry name" value="Methyltransf_25"/>
</dbReference>
<evidence type="ECO:0000259" key="1">
    <source>
        <dbReference type="Pfam" id="PF13649"/>
    </source>
</evidence>
<organism evidence="2 3">
    <name type="scientific">Croceifilum oryzae</name>
    <dbReference type="NCBI Taxonomy" id="1553429"/>
    <lineage>
        <taxon>Bacteria</taxon>
        <taxon>Bacillati</taxon>
        <taxon>Bacillota</taxon>
        <taxon>Bacilli</taxon>
        <taxon>Bacillales</taxon>
        <taxon>Thermoactinomycetaceae</taxon>
        <taxon>Croceifilum</taxon>
    </lineage>
</organism>
<feature type="domain" description="Methyltransferase" evidence="1">
    <location>
        <begin position="44"/>
        <end position="138"/>
    </location>
</feature>
<accession>A0AAJ1WRN7</accession>
<dbReference type="Gene3D" id="3.40.50.150">
    <property type="entry name" value="Vaccinia Virus protein VP39"/>
    <property type="match status" value="1"/>
</dbReference>
<reference evidence="2 3" key="1">
    <citation type="submission" date="2023-07" db="EMBL/GenBank/DDBJ databases">
        <title>Genomic Encyclopedia of Type Strains, Phase IV (KMG-IV): sequencing the most valuable type-strain genomes for metagenomic binning, comparative biology and taxonomic classification.</title>
        <authorList>
            <person name="Goeker M."/>
        </authorList>
    </citation>
    <scope>NUCLEOTIDE SEQUENCE [LARGE SCALE GENOMIC DNA]</scope>
    <source>
        <strain evidence="2 3">DSM 46876</strain>
    </source>
</reference>